<dbReference type="Pfam" id="PF12704">
    <property type="entry name" value="MacB_PCD"/>
    <property type="match status" value="1"/>
</dbReference>
<dbReference type="Proteomes" id="UP000664163">
    <property type="component" value="Unassembled WGS sequence"/>
</dbReference>
<feature type="transmembrane region" description="Helical" evidence="6">
    <location>
        <begin position="376"/>
        <end position="400"/>
    </location>
</feature>
<evidence type="ECO:0000259" key="7">
    <source>
        <dbReference type="Pfam" id="PF02687"/>
    </source>
</evidence>
<dbReference type="InterPro" id="IPR050250">
    <property type="entry name" value="Macrolide_Exporter_MacB"/>
</dbReference>
<comment type="subcellular location">
    <subcellularLocation>
        <location evidence="1">Cell membrane</location>
        <topology evidence="1">Multi-pass membrane protein</topology>
    </subcellularLocation>
</comment>
<evidence type="ECO:0000256" key="5">
    <source>
        <dbReference type="ARBA" id="ARBA00023136"/>
    </source>
</evidence>
<protein>
    <submittedName>
        <fullName evidence="9">ABC transporter permease</fullName>
    </submittedName>
</protein>
<organism evidence="9 10">
    <name type="scientific">[Muricauda] lutisoli</name>
    <dbReference type="NCBI Taxonomy" id="2816035"/>
    <lineage>
        <taxon>Bacteria</taxon>
        <taxon>Pseudomonadati</taxon>
        <taxon>Bacteroidota</taxon>
        <taxon>Flavobacteriia</taxon>
        <taxon>Flavobacteriales</taxon>
        <taxon>Flavobacteriaceae</taxon>
        <taxon>Allomuricauda</taxon>
    </lineage>
</organism>
<gene>
    <name evidence="9" type="ORF">J0X13_09840</name>
</gene>
<evidence type="ECO:0000256" key="1">
    <source>
        <dbReference type="ARBA" id="ARBA00004651"/>
    </source>
</evidence>
<dbReference type="PROSITE" id="PS51257">
    <property type="entry name" value="PROKAR_LIPOPROTEIN"/>
    <property type="match status" value="1"/>
</dbReference>
<name>A0ABS3EX93_9FLAO</name>
<evidence type="ECO:0000256" key="6">
    <source>
        <dbReference type="SAM" id="Phobius"/>
    </source>
</evidence>
<keyword evidence="2" id="KW-1003">Cell membrane</keyword>
<keyword evidence="3 6" id="KW-0812">Transmembrane</keyword>
<dbReference type="PANTHER" id="PTHR30572:SF18">
    <property type="entry name" value="ABC-TYPE MACROLIDE FAMILY EXPORT SYSTEM PERMEASE COMPONENT 2"/>
    <property type="match status" value="1"/>
</dbReference>
<dbReference type="InterPro" id="IPR003838">
    <property type="entry name" value="ABC3_permease_C"/>
</dbReference>
<feature type="domain" description="ABC3 transporter permease C-terminal" evidence="7">
    <location>
        <begin position="672"/>
        <end position="785"/>
    </location>
</feature>
<dbReference type="InterPro" id="IPR025857">
    <property type="entry name" value="MacB_PCD"/>
</dbReference>
<evidence type="ECO:0000256" key="2">
    <source>
        <dbReference type="ARBA" id="ARBA00022475"/>
    </source>
</evidence>
<proteinExistence type="predicted"/>
<feature type="transmembrane region" description="Helical" evidence="6">
    <location>
        <begin position="282"/>
        <end position="301"/>
    </location>
</feature>
<accession>A0ABS3EX93</accession>
<evidence type="ECO:0000313" key="9">
    <source>
        <dbReference type="EMBL" id="MBO0330853.1"/>
    </source>
</evidence>
<feature type="transmembrane region" description="Helical" evidence="6">
    <location>
        <begin position="21"/>
        <end position="42"/>
    </location>
</feature>
<feature type="transmembrane region" description="Helical" evidence="6">
    <location>
        <begin position="330"/>
        <end position="356"/>
    </location>
</feature>
<feature type="domain" description="ABC3 transporter permease C-terminal" evidence="7">
    <location>
        <begin position="285"/>
        <end position="398"/>
    </location>
</feature>
<feature type="domain" description="MacB-like periplasmic core" evidence="8">
    <location>
        <begin position="20"/>
        <end position="241"/>
    </location>
</feature>
<feature type="transmembrane region" description="Helical" evidence="6">
    <location>
        <begin position="755"/>
        <end position="778"/>
    </location>
</feature>
<sequence>MIKNYLKIAWRALIRSKVYSSINIVGLSLGLAACMLIVLYVGHEYSFDKFHENADNIYMAETELTFGKDPIYIPYMGYSKGPESKQSIPSIEDCLRYKESFESVTIKNAAAPSLKFSEDKFAFADPNFFDFFSFTLLQGNKDHVLDNPFSVVVSQRAAEKYFGSKDPVGEVFLYNDKYRFTVTGISKNTPSNSSVDFDFVASISSMESMEEYNESITNDYDDFTTYFSLKSSADPTLVETSLLSNNGDQQDKGNDVNKRYLLKPLTSLHFGKNFDNSRYIKIFPLVAILILLLALVNYASLSTARSTTRSKEVGVRKVLGARRKAIAIQFFLESSLYTVISFVVGYFLCISLQPFFFGLLDIQMDNSFLYAPQMLLSLGILLIITIVLAAIYPAILLSAYRPIVVLQGKLSKQNGGAGVRKFFTVFQFGISVVLIICAIVIDRQMYFFRHADTGVDRENIVMLPFSSDAGKHAIPFEDEIQSIPEVVQSSMGILPLYKGFNMMSVKSTNSDEMIFLPTLTVDENFISLLGLKWEIPPVDSLFFKDQKTAAIINKTAIEKLNLEGNPIGQKINGQYEIDGVLKDFNYSSLHNKVEALCLFIKKSNDAISPWGKRGGVIYAKIAPKSNIPSTIQQLKTVYEKYERENPFEYHFLNDAFDAQYKAEDRLAKIFSAFTGFAILIAMMGLFGLATFIAVQRRKEIGIRKVLGASIKDVTALLSIDFLNLVVFAILIASPVAYWLMGQWLQNFAYRISISWWMFALAGTGTLLIALLTISFQAIRTATTNPTKSLRTE</sequence>
<feature type="transmembrane region" description="Helical" evidence="6">
    <location>
        <begin position="715"/>
        <end position="740"/>
    </location>
</feature>
<dbReference type="RefSeq" id="WP_207071257.1">
    <property type="nucleotide sequence ID" value="NZ_JAFLND010000002.1"/>
</dbReference>
<evidence type="ECO:0000256" key="4">
    <source>
        <dbReference type="ARBA" id="ARBA00022989"/>
    </source>
</evidence>
<evidence type="ECO:0000313" key="10">
    <source>
        <dbReference type="Proteomes" id="UP000664163"/>
    </source>
</evidence>
<keyword evidence="4 6" id="KW-1133">Transmembrane helix</keyword>
<comment type="caution">
    <text evidence="9">The sequence shown here is derived from an EMBL/GenBank/DDBJ whole genome shotgun (WGS) entry which is preliminary data.</text>
</comment>
<feature type="transmembrane region" description="Helical" evidence="6">
    <location>
        <begin position="669"/>
        <end position="694"/>
    </location>
</feature>
<dbReference type="PANTHER" id="PTHR30572">
    <property type="entry name" value="MEMBRANE COMPONENT OF TRANSPORTER-RELATED"/>
    <property type="match status" value="1"/>
</dbReference>
<keyword evidence="5 6" id="KW-0472">Membrane</keyword>
<reference evidence="9 10" key="1">
    <citation type="submission" date="2021-03" db="EMBL/GenBank/DDBJ databases">
        <title>Muricauda sp. CAU 1631 isolated from Incheon.</title>
        <authorList>
            <person name="Kim W."/>
        </authorList>
    </citation>
    <scope>NUCLEOTIDE SEQUENCE [LARGE SCALE GENOMIC DNA]</scope>
    <source>
        <strain evidence="9 10">CAU 1631</strain>
    </source>
</reference>
<feature type="transmembrane region" description="Helical" evidence="6">
    <location>
        <begin position="421"/>
        <end position="441"/>
    </location>
</feature>
<dbReference type="Pfam" id="PF02687">
    <property type="entry name" value="FtsX"/>
    <property type="match status" value="2"/>
</dbReference>
<evidence type="ECO:0000256" key="3">
    <source>
        <dbReference type="ARBA" id="ARBA00022692"/>
    </source>
</evidence>
<dbReference type="EMBL" id="JAFLND010000002">
    <property type="protein sequence ID" value="MBO0330853.1"/>
    <property type="molecule type" value="Genomic_DNA"/>
</dbReference>
<keyword evidence="10" id="KW-1185">Reference proteome</keyword>
<evidence type="ECO:0000259" key="8">
    <source>
        <dbReference type="Pfam" id="PF12704"/>
    </source>
</evidence>